<evidence type="ECO:0000259" key="2">
    <source>
        <dbReference type="PROSITE" id="PS51729"/>
    </source>
</evidence>
<accession>A0ABP7AG54</accession>
<comment type="caution">
    <text evidence="3">The sequence shown here is derived from an EMBL/GenBank/DDBJ whole genome shotgun (WGS) entry which is preliminary data.</text>
</comment>
<name>A0ABP7AG54_9ACTN</name>
<evidence type="ECO:0000313" key="3">
    <source>
        <dbReference type="EMBL" id="GAA3631136.1"/>
    </source>
</evidence>
<reference evidence="4" key="1">
    <citation type="journal article" date="2019" name="Int. J. Syst. Evol. Microbiol.">
        <title>The Global Catalogue of Microorganisms (GCM) 10K type strain sequencing project: providing services to taxonomists for standard genome sequencing and annotation.</title>
        <authorList>
            <consortium name="The Broad Institute Genomics Platform"/>
            <consortium name="The Broad Institute Genome Sequencing Center for Infectious Disease"/>
            <person name="Wu L."/>
            <person name="Ma J."/>
        </authorList>
    </citation>
    <scope>NUCLEOTIDE SEQUENCE [LARGE SCALE GENOMIC DNA]</scope>
    <source>
        <strain evidence="4">JCM 16929</strain>
    </source>
</reference>
<dbReference type="InterPro" id="IPR031165">
    <property type="entry name" value="GNAT_YJDJ"/>
</dbReference>
<evidence type="ECO:0000259" key="1">
    <source>
        <dbReference type="PROSITE" id="PS51186"/>
    </source>
</evidence>
<dbReference type="PROSITE" id="PS51186">
    <property type="entry name" value="GNAT"/>
    <property type="match status" value="1"/>
</dbReference>
<gene>
    <name evidence="3" type="ORF">GCM10022236_37120</name>
</gene>
<dbReference type="Gene3D" id="3.40.630.30">
    <property type="match status" value="2"/>
</dbReference>
<proteinExistence type="predicted"/>
<sequence length="286" mass="31945">MDWFTPAILVGPRLQLDALTPDDAEGYLRALGDDAAAAEVTEHLSVAPPASVAAAEALIERALADPGRVPYAQRLRDTGEFVGTSSFYDIDPVNRAIAIGHTWLARPHWRTGLNSESKLLMMRFAFERLGAERVVWHTDDRNVRSQAAIERLGATREGVLRHHRIRRDGSWRDTVSYAMLAAEWPAAKHRLVDDLPLDVARLDAENRYVATFGAEQVAEINYLPQGRALFITHTGTTPSWRRCGIAARITRAALDDIRERGLQVRPGCSYTQRFLAEHPDYADLRG</sequence>
<dbReference type="EMBL" id="BAABAB010000028">
    <property type="protein sequence ID" value="GAA3631136.1"/>
    <property type="molecule type" value="Genomic_DNA"/>
</dbReference>
<feature type="domain" description="N-acetyltransferase" evidence="1">
    <location>
        <begin position="14"/>
        <end position="182"/>
    </location>
</feature>
<protein>
    <recommendedName>
        <fullName evidence="5">Protein N-acetyltransferase, RimJ/RimL family</fullName>
    </recommendedName>
</protein>
<dbReference type="Pfam" id="PF13302">
    <property type="entry name" value="Acetyltransf_3"/>
    <property type="match status" value="1"/>
</dbReference>
<dbReference type="InterPro" id="IPR016181">
    <property type="entry name" value="Acyl_CoA_acyltransferase"/>
</dbReference>
<dbReference type="RefSeq" id="WP_344807336.1">
    <property type="nucleotide sequence ID" value="NZ_BAABAB010000028.1"/>
</dbReference>
<dbReference type="InterPro" id="IPR000182">
    <property type="entry name" value="GNAT_dom"/>
</dbReference>
<dbReference type="PROSITE" id="PS51729">
    <property type="entry name" value="GNAT_YJDJ"/>
    <property type="match status" value="1"/>
</dbReference>
<evidence type="ECO:0008006" key="5">
    <source>
        <dbReference type="Google" id="ProtNLM"/>
    </source>
</evidence>
<dbReference type="Proteomes" id="UP001501490">
    <property type="component" value="Unassembled WGS sequence"/>
</dbReference>
<dbReference type="PANTHER" id="PTHR43610">
    <property type="entry name" value="BLL6696 PROTEIN"/>
    <property type="match status" value="1"/>
</dbReference>
<organism evidence="3 4">
    <name type="scientific">Microlunatus ginsengisoli</name>
    <dbReference type="NCBI Taxonomy" id="363863"/>
    <lineage>
        <taxon>Bacteria</taxon>
        <taxon>Bacillati</taxon>
        <taxon>Actinomycetota</taxon>
        <taxon>Actinomycetes</taxon>
        <taxon>Propionibacteriales</taxon>
        <taxon>Propionibacteriaceae</taxon>
        <taxon>Microlunatus</taxon>
    </lineage>
</organism>
<dbReference type="SUPFAM" id="SSF55729">
    <property type="entry name" value="Acyl-CoA N-acyltransferases (Nat)"/>
    <property type="match status" value="2"/>
</dbReference>
<dbReference type="PANTHER" id="PTHR43610:SF1">
    <property type="entry name" value="N-ACETYLTRANSFERASE DOMAIN-CONTAINING PROTEIN"/>
    <property type="match status" value="1"/>
</dbReference>
<keyword evidence="4" id="KW-1185">Reference proteome</keyword>
<evidence type="ECO:0000313" key="4">
    <source>
        <dbReference type="Proteomes" id="UP001501490"/>
    </source>
</evidence>
<dbReference type="Pfam" id="PF14542">
    <property type="entry name" value="Acetyltransf_CG"/>
    <property type="match status" value="1"/>
</dbReference>
<feature type="domain" description="N-acetyltransferase" evidence="2">
    <location>
        <begin position="200"/>
        <end position="286"/>
    </location>
</feature>